<keyword evidence="3 9" id="KW-0812">Transmembrane</keyword>
<dbReference type="GO" id="GO:0015218">
    <property type="term" value="F:pyrimidine nucleotide transmembrane transporter activity"/>
    <property type="evidence" value="ECO:0007669"/>
    <property type="project" value="InterPro"/>
</dbReference>
<dbReference type="InterPro" id="IPR002067">
    <property type="entry name" value="MCP"/>
</dbReference>
<comment type="caution">
    <text evidence="12">The sequence shown here is derived from an EMBL/GenBank/DDBJ whole genome shotgun (WGS) entry which is preliminary data.</text>
</comment>
<evidence type="ECO:0000256" key="11">
    <source>
        <dbReference type="SAM" id="MobiDB-lite"/>
    </source>
</evidence>
<evidence type="ECO:0000313" key="12">
    <source>
        <dbReference type="EMBL" id="GMM49477.1"/>
    </source>
</evidence>
<evidence type="ECO:0000256" key="7">
    <source>
        <dbReference type="ARBA" id="ARBA00023128"/>
    </source>
</evidence>
<keyword evidence="2 10" id="KW-0813">Transport</keyword>
<evidence type="ECO:0000256" key="2">
    <source>
        <dbReference type="ARBA" id="ARBA00022448"/>
    </source>
</evidence>
<feature type="region of interest" description="Disordered" evidence="11">
    <location>
        <begin position="1"/>
        <end position="20"/>
    </location>
</feature>
<keyword evidence="13" id="KW-1185">Reference proteome</keyword>
<evidence type="ECO:0000313" key="13">
    <source>
        <dbReference type="Proteomes" id="UP001362899"/>
    </source>
</evidence>
<dbReference type="InterPro" id="IPR023395">
    <property type="entry name" value="MCP_dom_sf"/>
</dbReference>
<dbReference type="SUPFAM" id="SSF103506">
    <property type="entry name" value="Mitochondrial carrier"/>
    <property type="match status" value="1"/>
</dbReference>
<name>A0AAV5RES9_STABA</name>
<gene>
    <name evidence="12" type="ORF">DASB73_004350</name>
</gene>
<evidence type="ECO:0000256" key="9">
    <source>
        <dbReference type="PROSITE-ProRule" id="PRU00282"/>
    </source>
</evidence>
<keyword evidence="6" id="KW-1133">Transmembrane helix</keyword>
<dbReference type="PROSITE" id="PS50920">
    <property type="entry name" value="SOLCAR"/>
    <property type="match status" value="3"/>
</dbReference>
<dbReference type="AlphaFoldDB" id="A0AAV5RES9"/>
<protein>
    <submittedName>
        <fullName evidence="12">Rim2 protein</fullName>
    </submittedName>
</protein>
<dbReference type="InterPro" id="IPR049562">
    <property type="entry name" value="SLC25A33/36-like"/>
</dbReference>
<dbReference type="EMBL" id="BTGC01000001">
    <property type="protein sequence ID" value="GMM49477.1"/>
    <property type="molecule type" value="Genomic_DNA"/>
</dbReference>
<evidence type="ECO:0000256" key="6">
    <source>
        <dbReference type="ARBA" id="ARBA00022989"/>
    </source>
</evidence>
<dbReference type="InterPro" id="IPR018108">
    <property type="entry name" value="MCP_transmembrane"/>
</dbReference>
<dbReference type="Gene3D" id="1.50.40.10">
    <property type="entry name" value="Mitochondrial carrier domain"/>
    <property type="match status" value="2"/>
</dbReference>
<dbReference type="GO" id="GO:0005743">
    <property type="term" value="C:mitochondrial inner membrane"/>
    <property type="evidence" value="ECO:0007669"/>
    <property type="project" value="UniProtKB-SubCell"/>
</dbReference>
<reference evidence="12 13" key="1">
    <citation type="journal article" date="2023" name="Elife">
        <title>Identification of key yeast species and microbe-microbe interactions impacting larval growth of Drosophila in the wild.</title>
        <authorList>
            <person name="Mure A."/>
            <person name="Sugiura Y."/>
            <person name="Maeda R."/>
            <person name="Honda K."/>
            <person name="Sakurai N."/>
            <person name="Takahashi Y."/>
            <person name="Watada M."/>
            <person name="Katoh T."/>
            <person name="Gotoh A."/>
            <person name="Gotoh Y."/>
            <person name="Taniguchi I."/>
            <person name="Nakamura K."/>
            <person name="Hayashi T."/>
            <person name="Katayama T."/>
            <person name="Uemura T."/>
            <person name="Hattori Y."/>
        </authorList>
    </citation>
    <scope>NUCLEOTIDE SEQUENCE [LARGE SCALE GENOMIC DNA]</scope>
    <source>
        <strain evidence="12 13">SB-73</strain>
    </source>
</reference>
<evidence type="ECO:0000256" key="3">
    <source>
        <dbReference type="ARBA" id="ARBA00022692"/>
    </source>
</evidence>
<keyword evidence="7" id="KW-0496">Mitochondrion</keyword>
<feature type="repeat" description="Solcar" evidence="9">
    <location>
        <begin position="246"/>
        <end position="335"/>
    </location>
</feature>
<feature type="repeat" description="Solcar" evidence="9">
    <location>
        <begin position="124"/>
        <end position="211"/>
    </location>
</feature>
<evidence type="ECO:0000256" key="10">
    <source>
        <dbReference type="RuleBase" id="RU000488"/>
    </source>
</evidence>
<feature type="repeat" description="Solcar" evidence="9">
    <location>
        <begin position="24"/>
        <end position="113"/>
    </location>
</feature>
<accession>A0AAV5RES9</accession>
<dbReference type="Proteomes" id="UP001362899">
    <property type="component" value="Unassembled WGS sequence"/>
</dbReference>
<keyword evidence="8 9" id="KW-0472">Membrane</keyword>
<comment type="similarity">
    <text evidence="10">Belongs to the mitochondrial carrier (TC 2.A.29) family.</text>
</comment>
<evidence type="ECO:0000256" key="5">
    <source>
        <dbReference type="ARBA" id="ARBA00022792"/>
    </source>
</evidence>
<evidence type="ECO:0000256" key="8">
    <source>
        <dbReference type="ARBA" id="ARBA00023136"/>
    </source>
</evidence>
<sequence>MAVPPEVTGPGKQESQQTVAERPVKPWVHFVAGGLAGMVGAIVTSPLDVIKTRMQSDMYRTNGNHNSGVFRTLANIYRTEGTGALFSGLGANLSGVVPARAVNFFTYGICKQLYAPLFDDAQCVKPQTHLLAGASAGFATSAVTNPIWLVKTRMQLDRHRGAQLYRNSFDCAAKIVRYEGVPALYRGLSASLVGSSESSMQWLLYEQMRRFIRKSSQRNLERELLSSPGNHIGANSEFSRKKNKFIEWMATSGAAGCAKLCASLITYPHEVVRTRLRQAPLENGQLKYKGLVSCFKRVYLEEGFAALYGGLTPHLLRTVPNSIILFGTWDLLVRVLSR</sequence>
<keyword evidence="4" id="KW-0677">Repeat</keyword>
<dbReference type="GO" id="GO:1990519">
    <property type="term" value="P:pyrimidine nucleotide import into mitochondrion"/>
    <property type="evidence" value="ECO:0007669"/>
    <property type="project" value="TreeGrafter"/>
</dbReference>
<comment type="subcellular location">
    <subcellularLocation>
        <location evidence="1">Mitochondrion inner membrane</location>
        <topology evidence="1">Multi-pass membrane protein</topology>
    </subcellularLocation>
</comment>
<organism evidence="12 13">
    <name type="scientific">Starmerella bacillaris</name>
    <name type="common">Yeast</name>
    <name type="synonym">Candida zemplinina</name>
    <dbReference type="NCBI Taxonomy" id="1247836"/>
    <lineage>
        <taxon>Eukaryota</taxon>
        <taxon>Fungi</taxon>
        <taxon>Dikarya</taxon>
        <taxon>Ascomycota</taxon>
        <taxon>Saccharomycotina</taxon>
        <taxon>Dipodascomycetes</taxon>
        <taxon>Dipodascales</taxon>
        <taxon>Trichomonascaceae</taxon>
        <taxon>Starmerella</taxon>
    </lineage>
</organism>
<dbReference type="Pfam" id="PF00153">
    <property type="entry name" value="Mito_carr"/>
    <property type="match status" value="3"/>
</dbReference>
<dbReference type="PANTHER" id="PTHR45829">
    <property type="entry name" value="MITOCHONDRIAL CARRIER PROTEIN RIM2"/>
    <property type="match status" value="1"/>
</dbReference>
<dbReference type="PRINTS" id="PR00926">
    <property type="entry name" value="MITOCARRIER"/>
</dbReference>
<evidence type="ECO:0000256" key="1">
    <source>
        <dbReference type="ARBA" id="ARBA00004448"/>
    </source>
</evidence>
<dbReference type="PANTHER" id="PTHR45829:SF4">
    <property type="entry name" value="MITOCHONDRIAL CARRIER PROTEIN RIM2"/>
    <property type="match status" value="1"/>
</dbReference>
<keyword evidence="5" id="KW-0999">Mitochondrion inner membrane</keyword>
<proteinExistence type="inferred from homology"/>
<evidence type="ECO:0000256" key="4">
    <source>
        <dbReference type="ARBA" id="ARBA00022737"/>
    </source>
</evidence>